<keyword evidence="3" id="KW-1185">Reference proteome</keyword>
<keyword evidence="1" id="KW-0472">Membrane</keyword>
<dbReference type="AlphaFoldDB" id="R0KVF9"/>
<accession>R0KVF9</accession>
<protein>
    <submittedName>
        <fullName evidence="2">Uncharacterized protein</fullName>
    </submittedName>
</protein>
<keyword evidence="1" id="KW-1133">Transmembrane helix</keyword>
<organism evidence="2 3">
    <name type="scientific">Nosema bombycis (strain CQ1 / CVCC 102059)</name>
    <name type="common">Microsporidian parasite</name>
    <name type="synonym">Pebrine of silkworm</name>
    <dbReference type="NCBI Taxonomy" id="578461"/>
    <lineage>
        <taxon>Eukaryota</taxon>
        <taxon>Fungi</taxon>
        <taxon>Fungi incertae sedis</taxon>
        <taxon>Microsporidia</taxon>
        <taxon>Nosematidae</taxon>
        <taxon>Nosema</taxon>
    </lineage>
</organism>
<dbReference type="VEuPathDB" id="MicrosporidiaDB:NBO_33g0008"/>
<gene>
    <name evidence="2" type="ORF">NBO_33g0008</name>
</gene>
<name>R0KVF9_NOSB1</name>
<evidence type="ECO:0000256" key="1">
    <source>
        <dbReference type="SAM" id="Phobius"/>
    </source>
</evidence>
<dbReference type="Proteomes" id="UP000016927">
    <property type="component" value="Unassembled WGS sequence"/>
</dbReference>
<sequence>MPKEQGLLPYYLRLYTFVKVFYLLFEQVFRKNLLIPKLYVQLMGLLSITRLLTLRKMTSSLIYFFIILALLTECLILIYLRKHFDSLRFCLEIGPNLFTIGFMIYLYPYYLLNIKKFN</sequence>
<proteinExistence type="predicted"/>
<dbReference type="EMBL" id="KB908941">
    <property type="protein sequence ID" value="EOB14202.1"/>
    <property type="molecule type" value="Genomic_DNA"/>
</dbReference>
<evidence type="ECO:0000313" key="3">
    <source>
        <dbReference type="Proteomes" id="UP000016927"/>
    </source>
</evidence>
<dbReference type="OrthoDB" id="2191630at2759"/>
<dbReference type="HOGENOM" id="CLU_1885743_0_0_1"/>
<keyword evidence="1" id="KW-0812">Transmembrane</keyword>
<feature type="transmembrane region" description="Helical" evidence="1">
    <location>
        <begin position="61"/>
        <end position="81"/>
    </location>
</feature>
<evidence type="ECO:0000313" key="2">
    <source>
        <dbReference type="EMBL" id="EOB14202.1"/>
    </source>
</evidence>
<reference evidence="2 3" key="1">
    <citation type="journal article" date="2013" name="BMC Genomics">
        <title>Comparative genomics of parasitic silkworm microsporidia reveal an association between genome expansion and host adaptation.</title>
        <authorList>
            <person name="Pan G."/>
            <person name="Xu J."/>
            <person name="Li T."/>
            <person name="Xia Q."/>
            <person name="Liu S.L."/>
            <person name="Zhang G."/>
            <person name="Li S."/>
            <person name="Li C."/>
            <person name="Liu H."/>
            <person name="Yang L."/>
            <person name="Liu T."/>
            <person name="Zhang X."/>
            <person name="Wu Z."/>
            <person name="Fan W."/>
            <person name="Dang X."/>
            <person name="Xiang H."/>
            <person name="Tao M."/>
            <person name="Li Y."/>
            <person name="Hu J."/>
            <person name="Li Z."/>
            <person name="Lin L."/>
            <person name="Luo J."/>
            <person name="Geng L."/>
            <person name="Wang L."/>
            <person name="Long M."/>
            <person name="Wan Y."/>
            <person name="He N."/>
            <person name="Zhang Z."/>
            <person name="Lu C."/>
            <person name="Keeling P.J."/>
            <person name="Wang J."/>
            <person name="Xiang Z."/>
            <person name="Zhou Z."/>
        </authorList>
    </citation>
    <scope>NUCLEOTIDE SEQUENCE [LARGE SCALE GENOMIC DNA]</scope>
    <source>
        <strain evidence="3">CQ1 / CVCC 102059</strain>
    </source>
</reference>
<feature type="transmembrane region" description="Helical" evidence="1">
    <location>
        <begin position="93"/>
        <end position="112"/>
    </location>
</feature>
<feature type="transmembrane region" description="Helical" evidence="1">
    <location>
        <begin position="7"/>
        <end position="25"/>
    </location>
</feature>